<dbReference type="Pfam" id="PF01453">
    <property type="entry name" value="B_lectin"/>
    <property type="match status" value="1"/>
</dbReference>
<comment type="caution">
    <text evidence="4">The sequence shown here is derived from an EMBL/GenBank/DDBJ whole genome shotgun (WGS) entry which is preliminary data.</text>
</comment>
<keyword evidence="2" id="KW-0325">Glycoprotein</keyword>
<dbReference type="InterPro" id="IPR001480">
    <property type="entry name" value="Bulb-type_lectin_dom"/>
</dbReference>
<name>A0AAN8V069_9MAGN</name>
<dbReference type="EMBL" id="JBAMMX010000022">
    <property type="protein sequence ID" value="KAK6918943.1"/>
    <property type="molecule type" value="Genomic_DNA"/>
</dbReference>
<proteinExistence type="predicted"/>
<feature type="domain" description="Bulb-type lectin" evidence="3">
    <location>
        <begin position="1"/>
        <end position="65"/>
    </location>
</feature>
<dbReference type="Proteomes" id="UP001370490">
    <property type="component" value="Unassembled WGS sequence"/>
</dbReference>
<dbReference type="AlphaFoldDB" id="A0AAN8V069"/>
<keyword evidence="5" id="KW-1185">Reference proteome</keyword>
<evidence type="ECO:0000313" key="4">
    <source>
        <dbReference type="EMBL" id="KAK6918943.1"/>
    </source>
</evidence>
<evidence type="ECO:0000259" key="3">
    <source>
        <dbReference type="PROSITE" id="PS50927"/>
    </source>
</evidence>
<sequence length="65" mass="7213">MWSYSSIVVWVANRDHPLRPDIPGFFGIGHDGNLKVVDGSGKVYWHAKDVPSSQVCDWTGNVTVN</sequence>
<protein>
    <submittedName>
        <fullName evidence="4">Bulb-type lectin domain</fullName>
    </submittedName>
</protein>
<evidence type="ECO:0000256" key="2">
    <source>
        <dbReference type="ARBA" id="ARBA00023180"/>
    </source>
</evidence>
<organism evidence="4 5">
    <name type="scientific">Dillenia turbinata</name>
    <dbReference type="NCBI Taxonomy" id="194707"/>
    <lineage>
        <taxon>Eukaryota</taxon>
        <taxon>Viridiplantae</taxon>
        <taxon>Streptophyta</taxon>
        <taxon>Embryophyta</taxon>
        <taxon>Tracheophyta</taxon>
        <taxon>Spermatophyta</taxon>
        <taxon>Magnoliopsida</taxon>
        <taxon>eudicotyledons</taxon>
        <taxon>Gunneridae</taxon>
        <taxon>Pentapetalae</taxon>
        <taxon>Dilleniales</taxon>
        <taxon>Dilleniaceae</taxon>
        <taxon>Dillenia</taxon>
    </lineage>
</organism>
<dbReference type="InterPro" id="IPR036426">
    <property type="entry name" value="Bulb-type_lectin_dom_sf"/>
</dbReference>
<dbReference type="SUPFAM" id="SSF51110">
    <property type="entry name" value="alpha-D-mannose-specific plant lectins"/>
    <property type="match status" value="1"/>
</dbReference>
<keyword evidence="1" id="KW-0732">Signal</keyword>
<dbReference type="PROSITE" id="PS50927">
    <property type="entry name" value="BULB_LECTIN"/>
    <property type="match status" value="1"/>
</dbReference>
<evidence type="ECO:0000256" key="1">
    <source>
        <dbReference type="ARBA" id="ARBA00022729"/>
    </source>
</evidence>
<accession>A0AAN8V069</accession>
<evidence type="ECO:0000313" key="5">
    <source>
        <dbReference type="Proteomes" id="UP001370490"/>
    </source>
</evidence>
<gene>
    <name evidence="4" type="ORF">RJ641_017365</name>
</gene>
<reference evidence="4 5" key="1">
    <citation type="submission" date="2023-12" db="EMBL/GenBank/DDBJ databases">
        <title>A high-quality genome assembly for Dillenia turbinata (Dilleniales).</title>
        <authorList>
            <person name="Chanderbali A."/>
        </authorList>
    </citation>
    <scope>NUCLEOTIDE SEQUENCE [LARGE SCALE GENOMIC DNA]</scope>
    <source>
        <strain evidence="4">LSX21</strain>
        <tissue evidence="4">Leaf</tissue>
    </source>
</reference>